<dbReference type="PROSITE" id="PS00211">
    <property type="entry name" value="ABC_TRANSPORTER_1"/>
    <property type="match status" value="1"/>
</dbReference>
<dbReference type="SMART" id="SM00382">
    <property type="entry name" value="AAA"/>
    <property type="match status" value="1"/>
</dbReference>
<comment type="caution">
    <text evidence="6">The sequence shown here is derived from an EMBL/GenBank/DDBJ whole genome shotgun (WGS) entry which is preliminary data.</text>
</comment>
<dbReference type="GO" id="GO:0098796">
    <property type="term" value="C:membrane protein complex"/>
    <property type="evidence" value="ECO:0007669"/>
    <property type="project" value="UniProtKB-ARBA"/>
</dbReference>
<dbReference type="InterPro" id="IPR017911">
    <property type="entry name" value="MacB-like_ATP-bd"/>
</dbReference>
<dbReference type="InterPro" id="IPR027417">
    <property type="entry name" value="P-loop_NTPase"/>
</dbReference>
<dbReference type="RefSeq" id="WP_146855165.1">
    <property type="nucleotide sequence ID" value="NZ_BKAG01000060.1"/>
</dbReference>
<evidence type="ECO:0000313" key="6">
    <source>
        <dbReference type="EMBL" id="GEP45851.1"/>
    </source>
</evidence>
<dbReference type="GO" id="GO:0016887">
    <property type="term" value="F:ATP hydrolysis activity"/>
    <property type="evidence" value="ECO:0007669"/>
    <property type="project" value="InterPro"/>
</dbReference>
<dbReference type="InterPro" id="IPR017871">
    <property type="entry name" value="ABC_transporter-like_CS"/>
</dbReference>
<dbReference type="GO" id="GO:0005524">
    <property type="term" value="F:ATP binding"/>
    <property type="evidence" value="ECO:0007669"/>
    <property type="project" value="UniProtKB-KW"/>
</dbReference>
<dbReference type="GO" id="GO:0005886">
    <property type="term" value="C:plasma membrane"/>
    <property type="evidence" value="ECO:0007669"/>
    <property type="project" value="TreeGrafter"/>
</dbReference>
<gene>
    <name evidence="6" type="ORF">BGE01nite_51420</name>
</gene>
<keyword evidence="2" id="KW-0547">Nucleotide-binding</keyword>
<dbReference type="Pfam" id="PF00005">
    <property type="entry name" value="ABC_tran"/>
    <property type="match status" value="1"/>
</dbReference>
<dbReference type="OrthoDB" id="9802264at2"/>
<keyword evidence="3 6" id="KW-0067">ATP-binding</keyword>
<dbReference type="PANTHER" id="PTHR24220:SF659">
    <property type="entry name" value="TRANSPORTER, PUTATIVE-RELATED"/>
    <property type="match status" value="1"/>
</dbReference>
<evidence type="ECO:0000256" key="4">
    <source>
        <dbReference type="ARBA" id="ARBA00038388"/>
    </source>
</evidence>
<organism evidence="6 7">
    <name type="scientific">Brevifollis gellanilyticus</name>
    <dbReference type="NCBI Taxonomy" id="748831"/>
    <lineage>
        <taxon>Bacteria</taxon>
        <taxon>Pseudomonadati</taxon>
        <taxon>Verrucomicrobiota</taxon>
        <taxon>Verrucomicrobiia</taxon>
        <taxon>Verrucomicrobiales</taxon>
        <taxon>Verrucomicrobiaceae</taxon>
    </lineage>
</organism>
<dbReference type="GO" id="GO:0022857">
    <property type="term" value="F:transmembrane transporter activity"/>
    <property type="evidence" value="ECO:0007669"/>
    <property type="project" value="TreeGrafter"/>
</dbReference>
<keyword evidence="7" id="KW-1185">Reference proteome</keyword>
<dbReference type="Proteomes" id="UP000321577">
    <property type="component" value="Unassembled WGS sequence"/>
</dbReference>
<dbReference type="InterPro" id="IPR003439">
    <property type="entry name" value="ABC_transporter-like_ATP-bd"/>
</dbReference>
<sequence length="222" mass="23780">MSSPILEVTCLTKAYADRPILRGVSFKLAAGERAALLGPSGSGKTTLLNCIGGVDRADTGVVSIADEKLHALDADGLARVRRTHIGTVFQFFHLLPTLTAAENVELPLQLLGITAAEREKRVRALLERVGVSHRASALPSELSGGEMQRVAIARAIIHRPALLLADEPTGNLDSHTGEQVLDLLAEVVQESQAALLMVTHSDEAAKRCQRILRMKDGELTEA</sequence>
<accession>A0A512MHP1</accession>
<dbReference type="AlphaFoldDB" id="A0A512MHP1"/>
<feature type="domain" description="ABC transporter" evidence="5">
    <location>
        <begin position="6"/>
        <end position="222"/>
    </location>
</feature>
<dbReference type="InterPro" id="IPR003593">
    <property type="entry name" value="AAA+_ATPase"/>
</dbReference>
<reference evidence="6 7" key="1">
    <citation type="submission" date="2019-07" db="EMBL/GenBank/DDBJ databases">
        <title>Whole genome shotgun sequence of Brevifollis gellanilyticus NBRC 108608.</title>
        <authorList>
            <person name="Hosoyama A."/>
            <person name="Uohara A."/>
            <person name="Ohji S."/>
            <person name="Ichikawa N."/>
        </authorList>
    </citation>
    <scope>NUCLEOTIDE SEQUENCE [LARGE SCALE GENOMIC DNA]</scope>
    <source>
        <strain evidence="6 7">NBRC 108608</strain>
    </source>
</reference>
<dbReference type="CDD" id="cd03255">
    <property type="entry name" value="ABC_MJ0796_LolCDE_FtsE"/>
    <property type="match status" value="1"/>
</dbReference>
<dbReference type="SUPFAM" id="SSF52540">
    <property type="entry name" value="P-loop containing nucleoside triphosphate hydrolases"/>
    <property type="match status" value="1"/>
</dbReference>
<dbReference type="PANTHER" id="PTHR24220">
    <property type="entry name" value="IMPORT ATP-BINDING PROTEIN"/>
    <property type="match status" value="1"/>
</dbReference>
<dbReference type="PROSITE" id="PS50893">
    <property type="entry name" value="ABC_TRANSPORTER_2"/>
    <property type="match status" value="1"/>
</dbReference>
<dbReference type="Gene3D" id="3.40.50.300">
    <property type="entry name" value="P-loop containing nucleotide triphosphate hydrolases"/>
    <property type="match status" value="1"/>
</dbReference>
<evidence type="ECO:0000256" key="1">
    <source>
        <dbReference type="ARBA" id="ARBA00022448"/>
    </source>
</evidence>
<dbReference type="EMBL" id="BKAG01000060">
    <property type="protein sequence ID" value="GEP45851.1"/>
    <property type="molecule type" value="Genomic_DNA"/>
</dbReference>
<comment type="similarity">
    <text evidence="4">Belongs to the ABC transporter superfamily. Macrolide exporter (TC 3.A.1.122) family.</text>
</comment>
<dbReference type="FunFam" id="3.40.50.300:FF:000032">
    <property type="entry name" value="Export ABC transporter ATP-binding protein"/>
    <property type="match status" value="1"/>
</dbReference>
<evidence type="ECO:0000256" key="2">
    <source>
        <dbReference type="ARBA" id="ARBA00022741"/>
    </source>
</evidence>
<evidence type="ECO:0000259" key="5">
    <source>
        <dbReference type="PROSITE" id="PS50893"/>
    </source>
</evidence>
<evidence type="ECO:0000313" key="7">
    <source>
        <dbReference type="Proteomes" id="UP000321577"/>
    </source>
</evidence>
<name>A0A512MHP1_9BACT</name>
<dbReference type="InterPro" id="IPR015854">
    <property type="entry name" value="ABC_transpr_LolD-like"/>
</dbReference>
<protein>
    <submittedName>
        <fullName evidence="6">ABC transporter ATP-binding protein</fullName>
    </submittedName>
</protein>
<evidence type="ECO:0000256" key="3">
    <source>
        <dbReference type="ARBA" id="ARBA00022840"/>
    </source>
</evidence>
<proteinExistence type="inferred from homology"/>
<keyword evidence="1" id="KW-0813">Transport</keyword>